<protein>
    <submittedName>
        <fullName evidence="2">Putative secreted protein</fullName>
    </submittedName>
</protein>
<feature type="compositionally biased region" description="Low complexity" evidence="1">
    <location>
        <begin position="134"/>
        <end position="146"/>
    </location>
</feature>
<sequence length="196" mass="20243">MEAFRCTAWRPSRCSGRDSAAPVALCAAAAPCRGFRCCLPQSRGRGGGGSSGETSRAARLDLGSGLGPRAWCWACRGGTGGSKNVGLSQSELRPEEVLPCGESCGPHMTESGGLSKGKSSPLIEMYGALMSNSSSWRSVVPSGRRSSPAKRSTGLSRLGTSESRLSEQLPLPRPSQSDAGGVPHESGDDKGSLSSR</sequence>
<feature type="region of interest" description="Disordered" evidence="1">
    <location>
        <begin position="134"/>
        <end position="196"/>
    </location>
</feature>
<dbReference type="EMBL" id="GEGO01006141">
    <property type="protein sequence ID" value="JAR89263.1"/>
    <property type="molecule type" value="Transcribed_RNA"/>
</dbReference>
<feature type="compositionally biased region" description="Basic and acidic residues" evidence="1">
    <location>
        <begin position="185"/>
        <end position="196"/>
    </location>
</feature>
<feature type="compositionally biased region" description="Polar residues" evidence="1">
    <location>
        <begin position="149"/>
        <end position="163"/>
    </location>
</feature>
<proteinExistence type="predicted"/>
<name>A0A147BET5_IXORI</name>
<evidence type="ECO:0000313" key="2">
    <source>
        <dbReference type="EMBL" id="JAR89263.1"/>
    </source>
</evidence>
<organism evidence="2">
    <name type="scientific">Ixodes ricinus</name>
    <name type="common">Common tick</name>
    <name type="synonym">Acarus ricinus</name>
    <dbReference type="NCBI Taxonomy" id="34613"/>
    <lineage>
        <taxon>Eukaryota</taxon>
        <taxon>Metazoa</taxon>
        <taxon>Ecdysozoa</taxon>
        <taxon>Arthropoda</taxon>
        <taxon>Chelicerata</taxon>
        <taxon>Arachnida</taxon>
        <taxon>Acari</taxon>
        <taxon>Parasitiformes</taxon>
        <taxon>Ixodida</taxon>
        <taxon>Ixodoidea</taxon>
        <taxon>Ixodidae</taxon>
        <taxon>Ixodinae</taxon>
        <taxon>Ixodes</taxon>
    </lineage>
</organism>
<dbReference type="AlphaFoldDB" id="A0A147BET5"/>
<accession>A0A147BET5</accession>
<reference evidence="2" key="1">
    <citation type="journal article" date="2018" name="PLoS Negl. Trop. Dis.">
        <title>Sialome diversity of ticks revealed by RNAseq of single tick salivary glands.</title>
        <authorList>
            <person name="Perner J."/>
            <person name="Kropackova S."/>
            <person name="Kopacek P."/>
            <person name="Ribeiro J.M."/>
        </authorList>
    </citation>
    <scope>NUCLEOTIDE SEQUENCE</scope>
    <source>
        <strain evidence="2">Siblings of single egg batch collected in Ceske Budejovice</strain>
        <tissue evidence="2">Salivary glands</tissue>
    </source>
</reference>
<evidence type="ECO:0000256" key="1">
    <source>
        <dbReference type="SAM" id="MobiDB-lite"/>
    </source>
</evidence>